<protein>
    <submittedName>
        <fullName evidence="5">CAZy families GH5 protein</fullName>
    </submittedName>
</protein>
<reference evidence="5" key="1">
    <citation type="journal article" date="2013" name="Environ. Microbiol.">
        <title>Seasonally variable intestinal metagenomes of the red palm weevil (Rhynchophorus ferrugineus).</title>
        <authorList>
            <person name="Jia S."/>
            <person name="Zhang X."/>
            <person name="Zhang G."/>
            <person name="Yin A."/>
            <person name="Zhang S."/>
            <person name="Li F."/>
            <person name="Wang L."/>
            <person name="Zhao D."/>
            <person name="Yun Q."/>
            <person name="Tala"/>
            <person name="Wang J."/>
            <person name="Sun G."/>
            <person name="Baabdullah M."/>
            <person name="Yu X."/>
            <person name="Hu S."/>
            <person name="Al-Mssallem I.S."/>
            <person name="Yu J."/>
        </authorList>
    </citation>
    <scope>NUCLEOTIDE SEQUENCE</scope>
</reference>
<proteinExistence type="inferred from homology"/>
<dbReference type="Gene3D" id="3.20.20.80">
    <property type="entry name" value="Glycosidases"/>
    <property type="match status" value="1"/>
</dbReference>
<comment type="similarity">
    <text evidence="3">Belongs to the glycosyl hydrolase 5 (cellulase A) family.</text>
</comment>
<name>A0A060CAC5_9FLAO</name>
<evidence type="ECO:0000256" key="3">
    <source>
        <dbReference type="RuleBase" id="RU361153"/>
    </source>
</evidence>
<dbReference type="GO" id="GO:0004553">
    <property type="term" value="F:hydrolase activity, hydrolyzing O-glycosyl compounds"/>
    <property type="evidence" value="ECO:0007669"/>
    <property type="project" value="InterPro"/>
</dbReference>
<evidence type="ECO:0000256" key="1">
    <source>
        <dbReference type="ARBA" id="ARBA00022801"/>
    </source>
</evidence>
<dbReference type="InterPro" id="IPR001547">
    <property type="entry name" value="Glyco_hydro_5"/>
</dbReference>
<dbReference type="AlphaFoldDB" id="A0A060CAC5"/>
<dbReference type="SUPFAM" id="SSF51445">
    <property type="entry name" value="(Trans)glycosidases"/>
    <property type="match status" value="1"/>
</dbReference>
<accession>A0A060CAC5</accession>
<dbReference type="Pfam" id="PF00150">
    <property type="entry name" value="Cellulase"/>
    <property type="match status" value="1"/>
</dbReference>
<dbReference type="EMBL" id="KF126286">
    <property type="protein sequence ID" value="AIA93633.1"/>
    <property type="molecule type" value="Genomic_DNA"/>
</dbReference>
<dbReference type="InterPro" id="IPR017853">
    <property type="entry name" value="GH"/>
</dbReference>
<feature type="non-terminal residue" evidence="5">
    <location>
        <position position="104"/>
    </location>
</feature>
<evidence type="ECO:0000259" key="4">
    <source>
        <dbReference type="Pfam" id="PF00150"/>
    </source>
</evidence>
<keyword evidence="1 3" id="KW-0378">Hydrolase</keyword>
<dbReference type="GO" id="GO:0000272">
    <property type="term" value="P:polysaccharide catabolic process"/>
    <property type="evidence" value="ECO:0007669"/>
    <property type="project" value="InterPro"/>
</dbReference>
<sequence>MKTAIFISGASRIANTEKQTSWGQEDFLEEIFAKVKQQFTDKGYPVILGEYGAIRRLSLKENTQENHLKSRAYYLSKVTEIAKKNGLVPFYWDNGLCRRQWSGV</sequence>
<organism evidence="5">
    <name type="scientific">uncultured Flavobacterium sp</name>
    <dbReference type="NCBI Taxonomy" id="165435"/>
    <lineage>
        <taxon>Bacteria</taxon>
        <taxon>Pseudomonadati</taxon>
        <taxon>Bacteroidota</taxon>
        <taxon>Flavobacteriia</taxon>
        <taxon>Flavobacteriales</taxon>
        <taxon>Flavobacteriaceae</taxon>
        <taxon>Flavobacterium</taxon>
        <taxon>environmental samples</taxon>
    </lineage>
</organism>
<feature type="domain" description="Glycoside hydrolase family 5" evidence="4">
    <location>
        <begin position="18"/>
        <end position="95"/>
    </location>
</feature>
<evidence type="ECO:0000256" key="2">
    <source>
        <dbReference type="ARBA" id="ARBA00023295"/>
    </source>
</evidence>
<evidence type="ECO:0000313" key="5">
    <source>
        <dbReference type="EMBL" id="AIA93633.1"/>
    </source>
</evidence>
<keyword evidence="2 3" id="KW-0326">Glycosidase</keyword>